<sequence>MRRSKRPQETGRRSQAQKKNKSKRFGLTVVLTVGIVVILGFLSFELWNRHVQKELIAERKALSAQAESKKWSREAKQLSEKEASLKKEQKEASIDAKVKQSLAKKKSSLAKEASKQEATRQSEASLAQSRSESLAKESSEREHDEETSSEKHTTDAFADLGAKVADYQALPTETVKKGTVIGWYHDCKANGHDVQFANSSEVDGTYNALDVCHTCKKYQLLTVTQ</sequence>
<keyword evidence="2" id="KW-0812">Transmembrane</keyword>
<protein>
    <submittedName>
        <fullName evidence="3">Uncharacterized protein</fullName>
    </submittedName>
</protein>
<keyword evidence="2" id="KW-0472">Membrane</keyword>
<evidence type="ECO:0000256" key="1">
    <source>
        <dbReference type="SAM" id="MobiDB-lite"/>
    </source>
</evidence>
<dbReference type="RefSeq" id="WP_369941666.1">
    <property type="nucleotide sequence ID" value="NZ_JBCLUF010000014.1"/>
</dbReference>
<name>A0ABV4DP47_9LACO</name>
<feature type="compositionally biased region" description="Basic and acidic residues" evidence="1">
    <location>
        <begin position="133"/>
        <end position="154"/>
    </location>
</feature>
<proteinExistence type="predicted"/>
<evidence type="ECO:0000313" key="3">
    <source>
        <dbReference type="EMBL" id="MEY8662235.1"/>
    </source>
</evidence>
<feature type="compositionally biased region" description="Basic and acidic residues" evidence="1">
    <location>
        <begin position="1"/>
        <end position="12"/>
    </location>
</feature>
<feature type="transmembrane region" description="Helical" evidence="2">
    <location>
        <begin position="25"/>
        <end position="47"/>
    </location>
</feature>
<keyword evidence="2" id="KW-1133">Transmembrane helix</keyword>
<dbReference type="Proteomes" id="UP001565236">
    <property type="component" value="Unassembled WGS sequence"/>
</dbReference>
<accession>A0ABV4DP47</accession>
<reference evidence="3 4" key="1">
    <citation type="submission" date="2024-03" db="EMBL/GenBank/DDBJ databases">
        <title>Mouse gut bacterial collection (mGBC) of GemPharmatech.</title>
        <authorList>
            <person name="He Y."/>
            <person name="Dong L."/>
            <person name="Wu D."/>
            <person name="Gao X."/>
            <person name="Lin Z."/>
        </authorList>
    </citation>
    <scope>NUCLEOTIDE SEQUENCE [LARGE SCALE GENOMIC DNA]</scope>
    <source>
        <strain evidence="3 4">15-30</strain>
    </source>
</reference>
<dbReference type="EMBL" id="JBCLUF010000014">
    <property type="protein sequence ID" value="MEY8662235.1"/>
    <property type="molecule type" value="Genomic_DNA"/>
</dbReference>
<keyword evidence="4" id="KW-1185">Reference proteome</keyword>
<gene>
    <name evidence="3" type="ORF">AALT52_04930</name>
</gene>
<evidence type="ECO:0000256" key="2">
    <source>
        <dbReference type="SAM" id="Phobius"/>
    </source>
</evidence>
<evidence type="ECO:0000313" key="4">
    <source>
        <dbReference type="Proteomes" id="UP001565236"/>
    </source>
</evidence>
<feature type="compositionally biased region" description="Polar residues" evidence="1">
    <location>
        <begin position="121"/>
        <end position="132"/>
    </location>
</feature>
<feature type="region of interest" description="Disordered" evidence="1">
    <location>
        <begin position="1"/>
        <end position="20"/>
    </location>
</feature>
<feature type="compositionally biased region" description="Basic and acidic residues" evidence="1">
    <location>
        <begin position="66"/>
        <end position="98"/>
    </location>
</feature>
<comment type="caution">
    <text evidence="3">The sequence shown here is derived from an EMBL/GenBank/DDBJ whole genome shotgun (WGS) entry which is preliminary data.</text>
</comment>
<organism evidence="3 4">
    <name type="scientific">Ligilactobacillus faecis</name>
    <dbReference type="NCBI Taxonomy" id="762833"/>
    <lineage>
        <taxon>Bacteria</taxon>
        <taxon>Bacillati</taxon>
        <taxon>Bacillota</taxon>
        <taxon>Bacilli</taxon>
        <taxon>Lactobacillales</taxon>
        <taxon>Lactobacillaceae</taxon>
        <taxon>Ligilactobacillus</taxon>
    </lineage>
</organism>
<feature type="region of interest" description="Disordered" evidence="1">
    <location>
        <begin position="66"/>
        <end position="155"/>
    </location>
</feature>